<dbReference type="Gene3D" id="3.30.210.10">
    <property type="entry name" value="DNA polymerase, thumb domain"/>
    <property type="match status" value="1"/>
</dbReference>
<protein>
    <submittedName>
        <fullName evidence="4">DNA polymerase III</fullName>
    </submittedName>
</protein>
<dbReference type="RefSeq" id="WP_113613994.1">
    <property type="nucleotide sequence ID" value="NZ_QFFJ01000001.1"/>
</dbReference>
<evidence type="ECO:0000256" key="2">
    <source>
        <dbReference type="ARBA" id="ARBA00022695"/>
    </source>
</evidence>
<dbReference type="InterPro" id="IPR016195">
    <property type="entry name" value="Pol/histidinol_Pase-like"/>
</dbReference>
<dbReference type="AlphaFoldDB" id="A0A365XYH5"/>
<keyword evidence="1" id="KW-0808">Transferase</keyword>
<dbReference type="PANTHER" id="PTHR36928:SF1">
    <property type="entry name" value="PHOSPHATASE YCDX-RELATED"/>
    <property type="match status" value="1"/>
</dbReference>
<dbReference type="SUPFAM" id="SSF89550">
    <property type="entry name" value="PHP domain-like"/>
    <property type="match status" value="1"/>
</dbReference>
<evidence type="ECO:0000256" key="1">
    <source>
        <dbReference type="ARBA" id="ARBA00022679"/>
    </source>
</evidence>
<dbReference type="Gene3D" id="1.10.150.20">
    <property type="entry name" value="5' to 3' exonuclease, C-terminal subdomain"/>
    <property type="match status" value="1"/>
</dbReference>
<dbReference type="SUPFAM" id="SSF81301">
    <property type="entry name" value="Nucleotidyltransferase"/>
    <property type="match status" value="1"/>
</dbReference>
<sequence length="504" mass="56522">MKTHLKNSPPIPTPLAGLGNIRGITGREVNAIQEQLGVNSTRELIPLISNGRLETVEGLTPLQVKNIRQALKLYKNANSRYLRWDAHLIGEELLRAIGRFPEVEKVLLTGSLRRGKDTIGDIDILVQLSEADRRKLLYKIARMPQTEGIIAAGPHHFCVVLRNQMQVDIRLATNKYFGASLLYYTGSVKYNTDMDELAASKGLKITPTGLVDSHTGEYVAGEKEEDIYRKLQIDFITPELRENHDILNAAAGHHVPPLVTFNQLKGDMQIHTNWSDGAESIASIAQYLSHAFPHYHYIVITDHVSASRDNHILHTEDIFRQAAEIDRINAAMGYDYIKKGAEIDIGKDDNTTLPDEILQQFDWVIASIHSDFSSDNTSRLIKMCENPYIHCIGHPSGRLIGIRNPYPVNWDEVFTRAAATGTAMEINARPKRLDLNDTLVRQAADKGVKIVVNSDARNLTDFDFVKMGISTARRGACNKTDILNTGCWDEIEKFKATKQQLLKK</sequence>
<dbReference type="Proteomes" id="UP000253410">
    <property type="component" value="Unassembled WGS sequence"/>
</dbReference>
<dbReference type="PANTHER" id="PTHR36928">
    <property type="entry name" value="PHOSPHATASE YCDX-RELATED"/>
    <property type="match status" value="1"/>
</dbReference>
<dbReference type="InterPro" id="IPR043519">
    <property type="entry name" value="NT_sf"/>
</dbReference>
<reference evidence="4 5" key="1">
    <citation type="submission" date="2018-05" db="EMBL/GenBank/DDBJ databases">
        <title>Chitinophaga sp. K3CV102501T nov., isolated from isolated from a monsoon evergreen broad-leaved forest soil.</title>
        <authorList>
            <person name="Lv Y."/>
        </authorList>
    </citation>
    <scope>NUCLEOTIDE SEQUENCE [LARGE SCALE GENOMIC DNA]</scope>
    <source>
        <strain evidence="4 5">GDMCC 1.1325</strain>
    </source>
</reference>
<feature type="domain" description="DNA-directed DNA polymerase X" evidence="3">
    <location>
        <begin position="5"/>
        <end position="242"/>
    </location>
</feature>
<evidence type="ECO:0000259" key="3">
    <source>
        <dbReference type="SMART" id="SM00483"/>
    </source>
</evidence>
<keyword evidence="5" id="KW-1185">Reference proteome</keyword>
<dbReference type="GO" id="GO:0003677">
    <property type="term" value="F:DNA binding"/>
    <property type="evidence" value="ECO:0007669"/>
    <property type="project" value="InterPro"/>
</dbReference>
<comment type="caution">
    <text evidence="4">The sequence shown here is derived from an EMBL/GenBank/DDBJ whole genome shotgun (WGS) entry which is preliminary data.</text>
</comment>
<dbReference type="PRINTS" id="PR00869">
    <property type="entry name" value="DNAPOLX"/>
</dbReference>
<dbReference type="GO" id="GO:0042578">
    <property type="term" value="F:phosphoric ester hydrolase activity"/>
    <property type="evidence" value="ECO:0007669"/>
    <property type="project" value="TreeGrafter"/>
</dbReference>
<dbReference type="GO" id="GO:0005829">
    <property type="term" value="C:cytosol"/>
    <property type="evidence" value="ECO:0007669"/>
    <property type="project" value="TreeGrafter"/>
</dbReference>
<dbReference type="InterPro" id="IPR047967">
    <property type="entry name" value="PolX_PHP"/>
</dbReference>
<dbReference type="InterPro" id="IPR022312">
    <property type="entry name" value="DNA_pol_X"/>
</dbReference>
<evidence type="ECO:0000313" key="5">
    <source>
        <dbReference type="Proteomes" id="UP000253410"/>
    </source>
</evidence>
<keyword evidence="2" id="KW-0548">Nucleotidyltransferase</keyword>
<dbReference type="Gene3D" id="3.20.20.140">
    <property type="entry name" value="Metal-dependent hydrolases"/>
    <property type="match status" value="1"/>
</dbReference>
<dbReference type="CDD" id="cd07436">
    <property type="entry name" value="PHP_PolX"/>
    <property type="match status" value="1"/>
</dbReference>
<dbReference type="Pfam" id="PF14791">
    <property type="entry name" value="DNA_pol_B_thumb"/>
    <property type="match status" value="1"/>
</dbReference>
<dbReference type="InterPro" id="IPR050243">
    <property type="entry name" value="PHP_phosphatase"/>
</dbReference>
<organism evidence="4 5">
    <name type="scientific">Chitinophaga flava</name>
    <dbReference type="NCBI Taxonomy" id="2259036"/>
    <lineage>
        <taxon>Bacteria</taxon>
        <taxon>Pseudomonadati</taxon>
        <taxon>Bacteroidota</taxon>
        <taxon>Chitinophagia</taxon>
        <taxon>Chitinophagales</taxon>
        <taxon>Chitinophagaceae</taxon>
        <taxon>Chitinophaga</taxon>
    </lineage>
</organism>
<name>A0A365XYH5_9BACT</name>
<evidence type="ECO:0000313" key="4">
    <source>
        <dbReference type="EMBL" id="RBL91397.1"/>
    </source>
</evidence>
<dbReference type="OrthoDB" id="9808747at2"/>
<dbReference type="GO" id="GO:0003887">
    <property type="term" value="F:DNA-directed DNA polymerase activity"/>
    <property type="evidence" value="ECO:0007669"/>
    <property type="project" value="InterPro"/>
</dbReference>
<dbReference type="GO" id="GO:0006281">
    <property type="term" value="P:DNA repair"/>
    <property type="evidence" value="ECO:0007669"/>
    <property type="project" value="InterPro"/>
</dbReference>
<proteinExistence type="predicted"/>
<accession>A0A365XYH5</accession>
<dbReference type="InterPro" id="IPR037160">
    <property type="entry name" value="DNA_Pol_thumb_sf"/>
</dbReference>
<dbReference type="SMART" id="SM00483">
    <property type="entry name" value="POLXc"/>
    <property type="match status" value="1"/>
</dbReference>
<dbReference type="InterPro" id="IPR029398">
    <property type="entry name" value="PolB_thumb"/>
</dbReference>
<dbReference type="EMBL" id="QFFJ01000001">
    <property type="protein sequence ID" value="RBL91397.1"/>
    <property type="molecule type" value="Genomic_DNA"/>
</dbReference>
<gene>
    <name evidence="4" type="ORF">DF182_01900</name>
</gene>
<dbReference type="Gene3D" id="3.30.460.10">
    <property type="entry name" value="Beta Polymerase, domain 2"/>
    <property type="match status" value="1"/>
</dbReference>
<dbReference type="InterPro" id="IPR002054">
    <property type="entry name" value="DNA-dir_DNA_pol_X"/>
</dbReference>
<dbReference type="GO" id="GO:0008270">
    <property type="term" value="F:zinc ion binding"/>
    <property type="evidence" value="ECO:0007669"/>
    <property type="project" value="TreeGrafter"/>
</dbReference>